<protein>
    <submittedName>
        <fullName evidence="1">Uncharacterized protein</fullName>
    </submittedName>
</protein>
<dbReference type="EMBL" id="GGEC01088418">
    <property type="protein sequence ID" value="MBX68902.1"/>
    <property type="molecule type" value="Transcribed_RNA"/>
</dbReference>
<evidence type="ECO:0000313" key="1">
    <source>
        <dbReference type="EMBL" id="MBX68902.1"/>
    </source>
</evidence>
<dbReference type="AlphaFoldDB" id="A0A2P2QPE8"/>
<proteinExistence type="predicted"/>
<organism evidence="1">
    <name type="scientific">Rhizophora mucronata</name>
    <name type="common">Asiatic mangrove</name>
    <dbReference type="NCBI Taxonomy" id="61149"/>
    <lineage>
        <taxon>Eukaryota</taxon>
        <taxon>Viridiplantae</taxon>
        <taxon>Streptophyta</taxon>
        <taxon>Embryophyta</taxon>
        <taxon>Tracheophyta</taxon>
        <taxon>Spermatophyta</taxon>
        <taxon>Magnoliopsida</taxon>
        <taxon>eudicotyledons</taxon>
        <taxon>Gunneridae</taxon>
        <taxon>Pentapetalae</taxon>
        <taxon>rosids</taxon>
        <taxon>fabids</taxon>
        <taxon>Malpighiales</taxon>
        <taxon>Rhizophoraceae</taxon>
        <taxon>Rhizophora</taxon>
    </lineage>
</organism>
<name>A0A2P2QPE8_RHIMU</name>
<accession>A0A2P2QPE8</accession>
<reference evidence="1" key="1">
    <citation type="submission" date="2018-02" db="EMBL/GenBank/DDBJ databases">
        <title>Rhizophora mucronata_Transcriptome.</title>
        <authorList>
            <person name="Meera S.P."/>
            <person name="Sreeshan A."/>
            <person name="Augustine A."/>
        </authorList>
    </citation>
    <scope>NUCLEOTIDE SEQUENCE</scope>
    <source>
        <tissue evidence="1">Leaf</tissue>
    </source>
</reference>
<sequence>MSIMRCSVWNNFFITYDLDNQDINADSLKG</sequence>